<evidence type="ECO:0000313" key="8">
    <source>
        <dbReference type="EMBL" id="KAG0487141.1"/>
    </source>
</evidence>
<evidence type="ECO:0000313" key="9">
    <source>
        <dbReference type="Proteomes" id="UP000636800"/>
    </source>
</evidence>
<dbReference type="SUPFAM" id="SSF49503">
    <property type="entry name" value="Cupredoxins"/>
    <property type="match status" value="1"/>
</dbReference>
<dbReference type="OrthoDB" id="605074at2759"/>
<evidence type="ECO:0000313" key="10">
    <source>
        <dbReference type="Proteomes" id="UP000639772"/>
    </source>
</evidence>
<dbReference type="EMBL" id="JADCNL010000004">
    <property type="protein sequence ID" value="KAG0485359.1"/>
    <property type="molecule type" value="Genomic_DNA"/>
</dbReference>
<dbReference type="InterPro" id="IPR039391">
    <property type="entry name" value="Phytocyanin-like"/>
</dbReference>
<keyword evidence="5" id="KW-0732">Signal</keyword>
<name>A0A835RDH6_VANPL</name>
<dbReference type="GO" id="GO:0005886">
    <property type="term" value="C:plasma membrane"/>
    <property type="evidence" value="ECO:0007669"/>
    <property type="project" value="TreeGrafter"/>
</dbReference>
<dbReference type="GO" id="GO:0009055">
    <property type="term" value="F:electron transfer activity"/>
    <property type="evidence" value="ECO:0007669"/>
    <property type="project" value="InterPro"/>
</dbReference>
<evidence type="ECO:0000256" key="1">
    <source>
        <dbReference type="ARBA" id="ARBA00022723"/>
    </source>
</evidence>
<proteinExistence type="predicted"/>
<dbReference type="InterPro" id="IPR003245">
    <property type="entry name" value="Phytocyanin_dom"/>
</dbReference>
<dbReference type="Pfam" id="PF02298">
    <property type="entry name" value="Cu_bind_like"/>
    <property type="match status" value="1"/>
</dbReference>
<dbReference type="GO" id="GO:0046872">
    <property type="term" value="F:metal ion binding"/>
    <property type="evidence" value="ECO:0007669"/>
    <property type="project" value="UniProtKB-KW"/>
</dbReference>
<evidence type="ECO:0000256" key="2">
    <source>
        <dbReference type="ARBA" id="ARBA00023008"/>
    </source>
</evidence>
<dbReference type="InterPro" id="IPR008972">
    <property type="entry name" value="Cupredoxin"/>
</dbReference>
<dbReference type="PANTHER" id="PTHR33021:SF9">
    <property type="entry name" value="PUTATIVE, EXPRESSED-RELATED"/>
    <property type="match status" value="1"/>
</dbReference>
<dbReference type="InterPro" id="IPR041844">
    <property type="entry name" value="Plantacyanin"/>
</dbReference>
<dbReference type="Gene3D" id="2.60.40.420">
    <property type="entry name" value="Cupredoxins - blue copper proteins"/>
    <property type="match status" value="1"/>
</dbReference>
<keyword evidence="1" id="KW-0479">Metal-binding</keyword>
<evidence type="ECO:0000313" key="7">
    <source>
        <dbReference type="EMBL" id="KAG0485359.1"/>
    </source>
</evidence>
<feature type="chain" id="PRO_5033941014" description="Plantacyanin" evidence="5">
    <location>
        <begin position="31"/>
        <end position="127"/>
    </location>
</feature>
<evidence type="ECO:0000259" key="6">
    <source>
        <dbReference type="PROSITE" id="PS51485"/>
    </source>
</evidence>
<comment type="caution">
    <text evidence="8">The sequence shown here is derived from an EMBL/GenBank/DDBJ whole genome shotgun (WGS) entry which is preliminary data.</text>
</comment>
<keyword evidence="2" id="KW-0186">Copper</keyword>
<evidence type="ECO:0000256" key="5">
    <source>
        <dbReference type="SAM" id="SignalP"/>
    </source>
</evidence>
<dbReference type="PROSITE" id="PS51485">
    <property type="entry name" value="PHYTOCYANIN"/>
    <property type="match status" value="1"/>
</dbReference>
<accession>A0A835RDH6</accession>
<evidence type="ECO:0000256" key="3">
    <source>
        <dbReference type="ARBA" id="ARBA00023157"/>
    </source>
</evidence>
<keyword evidence="9" id="KW-1185">Reference proteome</keyword>
<dbReference type="Proteomes" id="UP000636800">
    <property type="component" value="Unassembled WGS sequence"/>
</dbReference>
<dbReference type="Proteomes" id="UP000639772">
    <property type="component" value="Unassembled WGS sequence"/>
</dbReference>
<feature type="signal peptide" evidence="5">
    <location>
        <begin position="1"/>
        <end position="30"/>
    </location>
</feature>
<feature type="domain" description="Phytocyanin" evidence="6">
    <location>
        <begin position="31"/>
        <end position="127"/>
    </location>
</feature>
<dbReference type="PANTHER" id="PTHR33021">
    <property type="entry name" value="BLUE COPPER PROTEIN"/>
    <property type="match status" value="1"/>
</dbReference>
<protein>
    <recommendedName>
        <fullName evidence="4">Plantacyanin</fullName>
    </recommendedName>
</protein>
<organism evidence="8 10">
    <name type="scientific">Vanilla planifolia</name>
    <name type="common">Vanilla</name>
    <dbReference type="NCBI Taxonomy" id="51239"/>
    <lineage>
        <taxon>Eukaryota</taxon>
        <taxon>Viridiplantae</taxon>
        <taxon>Streptophyta</taxon>
        <taxon>Embryophyta</taxon>
        <taxon>Tracheophyta</taxon>
        <taxon>Spermatophyta</taxon>
        <taxon>Magnoliopsida</taxon>
        <taxon>Liliopsida</taxon>
        <taxon>Asparagales</taxon>
        <taxon>Orchidaceae</taxon>
        <taxon>Vanilloideae</taxon>
        <taxon>Vanilleae</taxon>
        <taxon>Vanilla</taxon>
    </lineage>
</organism>
<reference evidence="9 10" key="1">
    <citation type="journal article" date="2020" name="Nat. Food">
        <title>A phased Vanilla planifolia genome enables genetic improvement of flavour and production.</title>
        <authorList>
            <person name="Hasing T."/>
            <person name="Tang H."/>
            <person name="Brym M."/>
            <person name="Khazi F."/>
            <person name="Huang T."/>
            <person name="Chambers A.H."/>
        </authorList>
    </citation>
    <scope>NUCLEOTIDE SEQUENCE [LARGE SCALE GENOMIC DNA]</scope>
    <source>
        <tissue evidence="8">Leaf</tissue>
    </source>
</reference>
<dbReference type="CDD" id="cd11013">
    <property type="entry name" value="Plantacyanin"/>
    <property type="match status" value="1"/>
</dbReference>
<dbReference type="FunFam" id="2.60.40.420:FF:000013">
    <property type="entry name" value="basic blue protein-like"/>
    <property type="match status" value="1"/>
</dbReference>
<evidence type="ECO:0000256" key="4">
    <source>
        <dbReference type="ARBA" id="ARBA00082491"/>
    </source>
</evidence>
<sequence>MGTAANASVCFILAPISLVLLLHSAMLVESTEHLVGDAKGWSTGVSNWPRDKLFLAGDVLVFKYNSKLHNVAKVNKYGFMACEATNASATYTSGEDYVTLKKGMNQFICGYPEYCKQGMKIKVFANP</sequence>
<dbReference type="EMBL" id="JADCNM010000004">
    <property type="protein sequence ID" value="KAG0487141.1"/>
    <property type="molecule type" value="Genomic_DNA"/>
</dbReference>
<gene>
    <name evidence="8" type="ORF">HPP92_009236</name>
    <name evidence="7" type="ORF">HPP92_009438</name>
</gene>
<dbReference type="AlphaFoldDB" id="A0A835RDH6"/>
<keyword evidence="3" id="KW-1015">Disulfide bond</keyword>